<feature type="chain" id="PRO_5042241002" description="Secreted protein" evidence="1">
    <location>
        <begin position="21"/>
        <end position="68"/>
    </location>
</feature>
<name>A0AAD8BA81_BIOPF</name>
<proteinExistence type="predicted"/>
<keyword evidence="1" id="KW-0732">Signal</keyword>
<evidence type="ECO:0000256" key="1">
    <source>
        <dbReference type="SAM" id="SignalP"/>
    </source>
</evidence>
<comment type="caution">
    <text evidence="2">The sequence shown here is derived from an EMBL/GenBank/DDBJ whole genome shotgun (WGS) entry which is preliminary data.</text>
</comment>
<feature type="non-terminal residue" evidence="2">
    <location>
        <position position="68"/>
    </location>
</feature>
<gene>
    <name evidence="2" type="ORF">Bpfe_019707</name>
</gene>
<reference evidence="2" key="1">
    <citation type="journal article" date="2023" name="PLoS Negl. Trop. Dis.">
        <title>A genome sequence for Biomphalaria pfeifferi, the major vector snail for the human-infecting parasite Schistosoma mansoni.</title>
        <authorList>
            <person name="Bu L."/>
            <person name="Lu L."/>
            <person name="Laidemitt M.R."/>
            <person name="Zhang S.M."/>
            <person name="Mutuku M."/>
            <person name="Mkoji G."/>
            <person name="Steinauer M."/>
            <person name="Loker E.S."/>
        </authorList>
    </citation>
    <scope>NUCLEOTIDE SEQUENCE</scope>
    <source>
        <strain evidence="2">KasaAsao</strain>
    </source>
</reference>
<keyword evidence="3" id="KW-1185">Reference proteome</keyword>
<evidence type="ECO:0000313" key="3">
    <source>
        <dbReference type="Proteomes" id="UP001233172"/>
    </source>
</evidence>
<evidence type="ECO:0008006" key="4">
    <source>
        <dbReference type="Google" id="ProtNLM"/>
    </source>
</evidence>
<feature type="signal peptide" evidence="1">
    <location>
        <begin position="1"/>
        <end position="20"/>
    </location>
</feature>
<dbReference type="Proteomes" id="UP001233172">
    <property type="component" value="Unassembled WGS sequence"/>
</dbReference>
<organism evidence="2 3">
    <name type="scientific">Biomphalaria pfeifferi</name>
    <name type="common">Bloodfluke planorb</name>
    <name type="synonym">Freshwater snail</name>
    <dbReference type="NCBI Taxonomy" id="112525"/>
    <lineage>
        <taxon>Eukaryota</taxon>
        <taxon>Metazoa</taxon>
        <taxon>Spiralia</taxon>
        <taxon>Lophotrochozoa</taxon>
        <taxon>Mollusca</taxon>
        <taxon>Gastropoda</taxon>
        <taxon>Heterobranchia</taxon>
        <taxon>Euthyneura</taxon>
        <taxon>Panpulmonata</taxon>
        <taxon>Hygrophila</taxon>
        <taxon>Lymnaeoidea</taxon>
        <taxon>Planorbidae</taxon>
        <taxon>Biomphalaria</taxon>
    </lineage>
</organism>
<accession>A0AAD8BA81</accession>
<protein>
    <recommendedName>
        <fullName evidence="4">Secreted protein</fullName>
    </recommendedName>
</protein>
<dbReference type="AlphaFoldDB" id="A0AAD8BA81"/>
<sequence>MANIFLVLYMVYVSLHLTEGSQQFQCSRPDYDKLQPTDVGVCLYNMCVRCISKITYQKINYTLAVKIN</sequence>
<dbReference type="EMBL" id="JASAOG010000110">
    <property type="protein sequence ID" value="KAK0050786.1"/>
    <property type="molecule type" value="Genomic_DNA"/>
</dbReference>
<reference evidence="2" key="2">
    <citation type="submission" date="2023-04" db="EMBL/GenBank/DDBJ databases">
        <authorList>
            <person name="Bu L."/>
            <person name="Lu L."/>
            <person name="Laidemitt M.R."/>
            <person name="Zhang S.M."/>
            <person name="Mutuku M."/>
            <person name="Mkoji G."/>
            <person name="Steinauer M."/>
            <person name="Loker E.S."/>
        </authorList>
    </citation>
    <scope>NUCLEOTIDE SEQUENCE</scope>
    <source>
        <strain evidence="2">KasaAsao</strain>
        <tissue evidence="2">Whole Snail</tissue>
    </source>
</reference>
<evidence type="ECO:0000313" key="2">
    <source>
        <dbReference type="EMBL" id="KAK0050786.1"/>
    </source>
</evidence>